<dbReference type="SUPFAM" id="SSF51445">
    <property type="entry name" value="(Trans)glycosidases"/>
    <property type="match status" value="1"/>
</dbReference>
<dbReference type="AlphaFoldDB" id="A0A2N5A379"/>
<protein>
    <submittedName>
        <fullName evidence="1">AraC family transcriptional regulator</fullName>
    </submittedName>
</protein>
<reference evidence="1 2" key="2">
    <citation type="submission" date="2018-01" db="EMBL/GenBank/DDBJ databases">
        <title>Genomic study of Klebsiella pneumoniae.</title>
        <authorList>
            <person name="Yang Y."/>
            <person name="Bicalho R."/>
        </authorList>
    </citation>
    <scope>NUCLEOTIDE SEQUENCE [LARGE SCALE GENOMIC DNA]</scope>
    <source>
        <strain evidence="1 2">A5</strain>
    </source>
</reference>
<organism evidence="1 2">
    <name type="scientific">Klebsiella variicola</name>
    <dbReference type="NCBI Taxonomy" id="244366"/>
    <lineage>
        <taxon>Bacteria</taxon>
        <taxon>Pseudomonadati</taxon>
        <taxon>Pseudomonadota</taxon>
        <taxon>Gammaproteobacteria</taxon>
        <taxon>Enterobacterales</taxon>
        <taxon>Enterobacteriaceae</taxon>
        <taxon>Klebsiella/Raoultella group</taxon>
        <taxon>Klebsiella</taxon>
        <taxon>Klebsiella pneumoniae complex</taxon>
    </lineage>
</organism>
<feature type="non-terminal residue" evidence="1">
    <location>
        <position position="174"/>
    </location>
</feature>
<accession>A0A2N5A379</accession>
<evidence type="ECO:0000313" key="2">
    <source>
        <dbReference type="Proteomes" id="UP000234473"/>
    </source>
</evidence>
<comment type="caution">
    <text evidence="1">The sequence shown here is derived from an EMBL/GenBank/DDBJ whole genome shotgun (WGS) entry which is preliminary data.</text>
</comment>
<feature type="non-terminal residue" evidence="1">
    <location>
        <position position="1"/>
    </location>
</feature>
<dbReference type="Proteomes" id="UP000234473">
    <property type="component" value="Unassembled WGS sequence"/>
</dbReference>
<reference evidence="1 2" key="1">
    <citation type="submission" date="2017-11" db="EMBL/GenBank/DDBJ databases">
        <authorList>
            <person name="Han C.G."/>
        </authorList>
    </citation>
    <scope>NUCLEOTIDE SEQUENCE [LARGE SCALE GENOMIC DNA]</scope>
    <source>
        <strain evidence="1 2">A5</strain>
    </source>
</reference>
<sequence>VVTVRELDDLLREDVRRELEQLHRALPVYAIDINDPFLSSRLFGTGWDDPQMAGYACWYNLQQIFSWLAAMGWNVILHTGVTTRSDLLQRFLLLAANHFPPATLNSWRFVWHWSPQASEAARQAAWRQQREVLRRLLPQPQLGIWHRFAPSDPGNDPLFHSPLLAEADFLACQA</sequence>
<name>A0A2N5A379_KLEVA</name>
<dbReference type="InterPro" id="IPR017853">
    <property type="entry name" value="GH"/>
</dbReference>
<gene>
    <name evidence="1" type="ORF">CWM98_38010</name>
</gene>
<evidence type="ECO:0000313" key="1">
    <source>
        <dbReference type="EMBL" id="PLP34751.1"/>
    </source>
</evidence>
<dbReference type="EMBL" id="PICB01003339">
    <property type="protein sequence ID" value="PLP34751.1"/>
    <property type="molecule type" value="Genomic_DNA"/>
</dbReference>
<proteinExistence type="predicted"/>